<dbReference type="Proteomes" id="UP001060085">
    <property type="component" value="Linkage Group LG05"/>
</dbReference>
<accession>A0ACC0AT70</accession>
<name>A0ACC0AT70_CATRO</name>
<proteinExistence type="predicted"/>
<dbReference type="EMBL" id="CM044705">
    <property type="protein sequence ID" value="KAI5664089.1"/>
    <property type="molecule type" value="Genomic_DNA"/>
</dbReference>
<evidence type="ECO:0000313" key="2">
    <source>
        <dbReference type="Proteomes" id="UP001060085"/>
    </source>
</evidence>
<reference evidence="2" key="1">
    <citation type="journal article" date="2023" name="Nat. Plants">
        <title>Single-cell RNA sequencing provides a high-resolution roadmap for understanding the multicellular compartmentation of specialized metabolism.</title>
        <authorList>
            <person name="Sun S."/>
            <person name="Shen X."/>
            <person name="Li Y."/>
            <person name="Li Y."/>
            <person name="Wang S."/>
            <person name="Li R."/>
            <person name="Zhang H."/>
            <person name="Shen G."/>
            <person name="Guo B."/>
            <person name="Wei J."/>
            <person name="Xu J."/>
            <person name="St-Pierre B."/>
            <person name="Chen S."/>
            <person name="Sun C."/>
        </authorList>
    </citation>
    <scope>NUCLEOTIDE SEQUENCE [LARGE SCALE GENOMIC DNA]</scope>
</reference>
<organism evidence="1 2">
    <name type="scientific">Catharanthus roseus</name>
    <name type="common">Madagascar periwinkle</name>
    <name type="synonym">Vinca rosea</name>
    <dbReference type="NCBI Taxonomy" id="4058"/>
    <lineage>
        <taxon>Eukaryota</taxon>
        <taxon>Viridiplantae</taxon>
        <taxon>Streptophyta</taxon>
        <taxon>Embryophyta</taxon>
        <taxon>Tracheophyta</taxon>
        <taxon>Spermatophyta</taxon>
        <taxon>Magnoliopsida</taxon>
        <taxon>eudicotyledons</taxon>
        <taxon>Gunneridae</taxon>
        <taxon>Pentapetalae</taxon>
        <taxon>asterids</taxon>
        <taxon>lamiids</taxon>
        <taxon>Gentianales</taxon>
        <taxon>Apocynaceae</taxon>
        <taxon>Rauvolfioideae</taxon>
        <taxon>Vinceae</taxon>
        <taxon>Catharanthinae</taxon>
        <taxon>Catharanthus</taxon>
    </lineage>
</organism>
<sequence length="183" mass="21493">MSGTLSTEEQLENLTRLVEGLAKRTLKQEYSIAQLMNHLERTGEISQAPLKKPEVQEEVINSKKEHDIQVERLDACHQVCQRGFLSNPQVKREDHWERNESSIKMSSYHVQDVRESIRSLQLQHNSVVINLGNMERRLDQMEREYAKCGYYGNLGYEEYDEGNSYYQIGQSCWKKNEMMGRDF</sequence>
<comment type="caution">
    <text evidence="1">The sequence shown here is derived from an EMBL/GenBank/DDBJ whole genome shotgun (WGS) entry which is preliminary data.</text>
</comment>
<evidence type="ECO:0000313" key="1">
    <source>
        <dbReference type="EMBL" id="KAI5664089.1"/>
    </source>
</evidence>
<gene>
    <name evidence="1" type="ORF">M9H77_23412</name>
</gene>
<protein>
    <submittedName>
        <fullName evidence="1">Uncharacterized protein</fullName>
    </submittedName>
</protein>
<keyword evidence="2" id="KW-1185">Reference proteome</keyword>